<dbReference type="EMBL" id="JAYWLC010000007">
    <property type="protein sequence ID" value="MER5172197.1"/>
    <property type="molecule type" value="Genomic_DNA"/>
</dbReference>
<protein>
    <submittedName>
        <fullName evidence="1">DUF1203 domain-containing protein</fullName>
    </submittedName>
</protein>
<accession>A0ABV1SH13</accession>
<gene>
    <name evidence="1" type="ORF">VSX56_10445</name>
</gene>
<dbReference type="RefSeq" id="WP_350936919.1">
    <property type="nucleotide sequence ID" value="NZ_JAYWLC010000007.1"/>
</dbReference>
<reference evidence="1 2" key="2">
    <citation type="submission" date="2024-06" db="EMBL/GenBank/DDBJ databases">
        <title>Thioclava kandeliae sp. nov. from a rhizosphere soil sample of Kandelia candel in a mangrove.</title>
        <authorList>
            <person name="Mu T."/>
        </authorList>
    </citation>
    <scope>NUCLEOTIDE SEQUENCE [LARGE SCALE GENOMIC DNA]</scope>
    <source>
        <strain evidence="1 2">CPCC 100088</strain>
    </source>
</reference>
<sequence>MPFQIHALPVEPFVELFQMTDEALATRRICRMRVTERDALPCRVSLEDARAGETVLLLNYEHQPAQTPYRASHAIFVREGVERAQPQPGEVPQALRHRLISVRPFDHGDMMLEPDLVSGADLHTALAGIFAGNEAVAYVHLHYAKAGCFAAQARPV</sequence>
<evidence type="ECO:0000313" key="1">
    <source>
        <dbReference type="EMBL" id="MER5172197.1"/>
    </source>
</evidence>
<proteinExistence type="predicted"/>
<dbReference type="PIRSF" id="PIRSF034110">
    <property type="entry name" value="DUF1203"/>
    <property type="match status" value="1"/>
</dbReference>
<reference evidence="1 2" key="1">
    <citation type="submission" date="2024-01" db="EMBL/GenBank/DDBJ databases">
        <authorList>
            <person name="Deng Y."/>
            <person name="Su J."/>
        </authorList>
    </citation>
    <scope>NUCLEOTIDE SEQUENCE [LARGE SCALE GENOMIC DNA]</scope>
    <source>
        <strain evidence="1 2">CPCC 100088</strain>
    </source>
</reference>
<keyword evidence="2" id="KW-1185">Reference proteome</keyword>
<name>A0ABV1SH13_9RHOB</name>
<evidence type="ECO:0000313" key="2">
    <source>
        <dbReference type="Proteomes" id="UP001438953"/>
    </source>
</evidence>
<dbReference type="Pfam" id="PF06718">
    <property type="entry name" value="DUF1203"/>
    <property type="match status" value="1"/>
</dbReference>
<dbReference type="InterPro" id="IPR009593">
    <property type="entry name" value="DUF1203"/>
</dbReference>
<organism evidence="1 2">
    <name type="scientific">Thioclava kandeliae</name>
    <dbReference type="NCBI Taxonomy" id="3070818"/>
    <lineage>
        <taxon>Bacteria</taxon>
        <taxon>Pseudomonadati</taxon>
        <taxon>Pseudomonadota</taxon>
        <taxon>Alphaproteobacteria</taxon>
        <taxon>Rhodobacterales</taxon>
        <taxon>Paracoccaceae</taxon>
        <taxon>Thioclava</taxon>
    </lineage>
</organism>
<comment type="caution">
    <text evidence="1">The sequence shown here is derived from an EMBL/GenBank/DDBJ whole genome shotgun (WGS) entry which is preliminary data.</text>
</comment>
<dbReference type="Proteomes" id="UP001438953">
    <property type="component" value="Unassembled WGS sequence"/>
</dbReference>